<gene>
    <name evidence="6" type="ORF">QE405_003791</name>
</gene>
<feature type="domain" description="Metallo-beta-lactamase" evidence="5">
    <location>
        <begin position="20"/>
        <end position="233"/>
    </location>
</feature>
<sequence>MRVHHAVAGVLRPRFAARAICHVLVVEHEAGLVLVDAGFGTADLADPRRLGPMGRALRPDPDPSTTALAAVLALGFSAEAVTHIVLTHLDFDHAGGLSDFPHAVVHTTAEEWAAATVATHAPEHLRYKPVQWATTSDVRRYGGAGEPWRHELSGHEVLPGITLVPMVGHTRGHAIVAVEGDDGLVVHAGDAAFDASAYGARHATTGKPLRRVPPMRAFEVAACRQPWRIRGNHAALRRLQATEGVTVVNAHDPRVFPGESEATGGREP</sequence>
<dbReference type="Gene3D" id="3.60.15.10">
    <property type="entry name" value="Ribonuclease Z/Hydroxyacylglutathione hydrolase-like"/>
    <property type="match status" value="1"/>
</dbReference>
<evidence type="ECO:0000256" key="4">
    <source>
        <dbReference type="ARBA" id="ARBA00022833"/>
    </source>
</evidence>
<evidence type="ECO:0000313" key="6">
    <source>
        <dbReference type="EMBL" id="MDQ1106507.1"/>
    </source>
</evidence>
<evidence type="ECO:0000256" key="2">
    <source>
        <dbReference type="ARBA" id="ARBA00022723"/>
    </source>
</evidence>
<evidence type="ECO:0000256" key="1">
    <source>
        <dbReference type="ARBA" id="ARBA00007749"/>
    </source>
</evidence>
<keyword evidence="4" id="KW-0862">Zinc</keyword>
<evidence type="ECO:0000259" key="5">
    <source>
        <dbReference type="SMART" id="SM00849"/>
    </source>
</evidence>
<dbReference type="SMART" id="SM00849">
    <property type="entry name" value="Lactamase_B"/>
    <property type="match status" value="1"/>
</dbReference>
<dbReference type="SUPFAM" id="SSF56281">
    <property type="entry name" value="Metallo-hydrolase/oxidoreductase"/>
    <property type="match status" value="1"/>
</dbReference>
<organism evidence="6 7">
    <name type="scientific">Nocardioides zeae</name>
    <dbReference type="NCBI Taxonomy" id="1457234"/>
    <lineage>
        <taxon>Bacteria</taxon>
        <taxon>Bacillati</taxon>
        <taxon>Actinomycetota</taxon>
        <taxon>Actinomycetes</taxon>
        <taxon>Propionibacteriales</taxon>
        <taxon>Nocardioidaceae</taxon>
        <taxon>Nocardioides</taxon>
    </lineage>
</organism>
<keyword evidence="3 6" id="KW-0378">Hydrolase</keyword>
<comment type="similarity">
    <text evidence="1">Belongs to the metallo-beta-lactamase superfamily.</text>
</comment>
<dbReference type="Proteomes" id="UP001239215">
    <property type="component" value="Unassembled WGS sequence"/>
</dbReference>
<dbReference type="InterPro" id="IPR051013">
    <property type="entry name" value="MBL_superfamily_lactonases"/>
</dbReference>
<dbReference type="PANTHER" id="PTHR42978">
    <property type="entry name" value="QUORUM-QUENCHING LACTONASE YTNP-RELATED-RELATED"/>
    <property type="match status" value="1"/>
</dbReference>
<name>A0AAJ1X5B2_9ACTN</name>
<dbReference type="InterPro" id="IPR036866">
    <property type="entry name" value="RibonucZ/Hydroxyglut_hydro"/>
</dbReference>
<reference evidence="6" key="1">
    <citation type="submission" date="2023-07" db="EMBL/GenBank/DDBJ databases">
        <title>Functional and genomic diversity of the sorghum phyllosphere microbiome.</title>
        <authorList>
            <person name="Shade A."/>
        </authorList>
    </citation>
    <scope>NUCLEOTIDE SEQUENCE</scope>
    <source>
        <strain evidence="6">SORGH_AS_1067</strain>
    </source>
</reference>
<dbReference type="GO" id="GO:0046872">
    <property type="term" value="F:metal ion binding"/>
    <property type="evidence" value="ECO:0007669"/>
    <property type="project" value="UniProtKB-KW"/>
</dbReference>
<dbReference type="GO" id="GO:0016787">
    <property type="term" value="F:hydrolase activity"/>
    <property type="evidence" value="ECO:0007669"/>
    <property type="project" value="UniProtKB-KW"/>
</dbReference>
<dbReference type="RefSeq" id="WP_307204238.1">
    <property type="nucleotide sequence ID" value="NZ_JAUTAN010000001.1"/>
</dbReference>
<dbReference type="AlphaFoldDB" id="A0AAJ1X5B2"/>
<proteinExistence type="inferred from homology"/>
<dbReference type="EMBL" id="JAUTAN010000001">
    <property type="protein sequence ID" value="MDQ1106507.1"/>
    <property type="molecule type" value="Genomic_DNA"/>
</dbReference>
<comment type="caution">
    <text evidence="6">The sequence shown here is derived from an EMBL/GenBank/DDBJ whole genome shotgun (WGS) entry which is preliminary data.</text>
</comment>
<evidence type="ECO:0000313" key="7">
    <source>
        <dbReference type="Proteomes" id="UP001239215"/>
    </source>
</evidence>
<evidence type="ECO:0000256" key="3">
    <source>
        <dbReference type="ARBA" id="ARBA00022801"/>
    </source>
</evidence>
<dbReference type="PANTHER" id="PTHR42978:SF3">
    <property type="entry name" value="BLR3078 PROTEIN"/>
    <property type="match status" value="1"/>
</dbReference>
<dbReference type="Pfam" id="PF00753">
    <property type="entry name" value="Lactamase_B"/>
    <property type="match status" value="1"/>
</dbReference>
<dbReference type="InterPro" id="IPR001279">
    <property type="entry name" value="Metallo-B-lactamas"/>
</dbReference>
<protein>
    <submittedName>
        <fullName evidence="6">Glyoxylase-like metal-dependent hydrolase (Beta-lactamase superfamily II)</fullName>
    </submittedName>
</protein>
<accession>A0AAJ1X5B2</accession>
<keyword evidence="2" id="KW-0479">Metal-binding</keyword>